<feature type="transmembrane region" description="Helical" evidence="6">
    <location>
        <begin position="301"/>
        <end position="325"/>
    </location>
</feature>
<dbReference type="OrthoDB" id="5137249at2"/>
<evidence type="ECO:0000256" key="3">
    <source>
        <dbReference type="ARBA" id="ARBA00022692"/>
    </source>
</evidence>
<reference evidence="8 9" key="1">
    <citation type="submission" date="2016-11" db="EMBL/GenBank/DDBJ databases">
        <authorList>
            <person name="Jaros S."/>
            <person name="Januszkiewicz K."/>
            <person name="Wedrychowicz H."/>
        </authorList>
    </citation>
    <scope>NUCLEOTIDE SEQUENCE [LARGE SCALE GENOMIC DNA]</scope>
    <source>
        <strain evidence="8 9">Y1</strain>
    </source>
</reference>
<feature type="transmembrane region" description="Helical" evidence="6">
    <location>
        <begin position="727"/>
        <end position="747"/>
    </location>
</feature>
<dbReference type="AlphaFoldDB" id="A0A1M7GBR1"/>
<evidence type="ECO:0000259" key="7">
    <source>
        <dbReference type="Pfam" id="PF02687"/>
    </source>
</evidence>
<dbReference type="GO" id="GO:0005886">
    <property type="term" value="C:plasma membrane"/>
    <property type="evidence" value="ECO:0007669"/>
    <property type="project" value="UniProtKB-SubCell"/>
</dbReference>
<dbReference type="EMBL" id="FRCT01000001">
    <property type="protein sequence ID" value="SHM13626.1"/>
    <property type="molecule type" value="Genomic_DNA"/>
</dbReference>
<feature type="transmembrane region" description="Helical" evidence="6">
    <location>
        <begin position="12"/>
        <end position="34"/>
    </location>
</feature>
<evidence type="ECO:0000313" key="8">
    <source>
        <dbReference type="EMBL" id="SHM13626.1"/>
    </source>
</evidence>
<dbReference type="PANTHER" id="PTHR30287">
    <property type="entry name" value="MEMBRANE COMPONENT OF PREDICTED ABC SUPERFAMILY METABOLITE UPTAKE TRANSPORTER"/>
    <property type="match status" value="1"/>
</dbReference>
<comment type="subcellular location">
    <subcellularLocation>
        <location evidence="1">Cell membrane</location>
        <topology evidence="1">Multi-pass membrane protein</topology>
    </subcellularLocation>
</comment>
<keyword evidence="5 6" id="KW-0472">Membrane</keyword>
<keyword evidence="2" id="KW-1003">Cell membrane</keyword>
<dbReference type="RefSeq" id="WP_072947841.1">
    <property type="nucleotide sequence ID" value="NZ_FRCT01000001.1"/>
</dbReference>
<proteinExistence type="predicted"/>
<feature type="domain" description="ABC3 transporter permease C-terminal" evidence="7">
    <location>
        <begin position="639"/>
        <end position="755"/>
    </location>
</feature>
<gene>
    <name evidence="8" type="ORF">SAMN04487860_101194</name>
</gene>
<feature type="domain" description="ABC3 transporter permease C-terminal" evidence="7">
    <location>
        <begin position="256"/>
        <end position="376"/>
    </location>
</feature>
<feature type="transmembrane region" description="Helical" evidence="6">
    <location>
        <begin position="253"/>
        <end position="273"/>
    </location>
</feature>
<evidence type="ECO:0000313" key="9">
    <source>
        <dbReference type="Proteomes" id="UP000184394"/>
    </source>
</evidence>
<sequence length="764" mass="86195">MLRRKMLRDIRANLAQFFSIMLLSLIAMWCYTGFQANVIGGKKARNDFENSSNFADGWIYGADFNEEQAKKIAAISGIKDVQRRTEVLGKADEKYNTAEMYCYFQNSADVTIPRTTEGADFNADDEEGLWLFSRFAEAWGIKVGDKFTVHVMGLDIEKEVKGFIVTPEYGYACASTDTDTDFHNIGFAYLSQKVLPEDMRISNELIFTCNGKALGYEKDIANALGDNYAYFADRNSIRGWYQLSDELAQHDSFSYIFSFVFVAIALLVIITTMKRMIAQQRTQIGTLNALGMKKRKILAHYLSYSFVLSTIGCVLGIILGILTFGRLMVNMFSKFYTLPDWQPGFSYKSIIVAAVLVFICTGTSYLSCKQILKIHPSEALRPAAAKTTKPCIFEKLPFWKKLSFNVRYNLRDISRSKMRAFMGVFGTCMGMMIMELGIGAYDTVDYVRDWYFHDIQNYEYQVLLNDNCTPEQAEELKIDTGGELIAMESISIAAKEHPTSDGIISCKLAVTEGEQLYCVSDTELRTTPIRKGTVALTMKQAKKLGLSEGDKVYWKTATGSEWNESKIGLISRHPNITGITMLREDYEAAGMKFRPVMLVSKNNCEKTADNDCVSAVHSMKDLIAAFDKMMEIMNLLVYFMVVFSILLIVIVLYNSGNLSFNEREKEFATLKVLGFKSNAVRRLLSTQNLWLSIIGCIFGLPLGRVPLQAMMDSNGDAVDWPCYIAPTTYIIAAIFVMTVSVLVSFMFSRRIKKIDMVEVLKGME</sequence>
<feature type="transmembrane region" description="Helical" evidence="6">
    <location>
        <begin position="345"/>
        <end position="366"/>
    </location>
</feature>
<dbReference type="InterPro" id="IPR003838">
    <property type="entry name" value="ABC3_permease_C"/>
</dbReference>
<evidence type="ECO:0000256" key="6">
    <source>
        <dbReference type="SAM" id="Phobius"/>
    </source>
</evidence>
<evidence type="ECO:0000256" key="5">
    <source>
        <dbReference type="ARBA" id="ARBA00023136"/>
    </source>
</evidence>
<protein>
    <submittedName>
        <fullName evidence="8">Putative ABC transport system permease protein</fullName>
    </submittedName>
</protein>
<keyword evidence="3 6" id="KW-0812">Transmembrane</keyword>
<accession>A0A1M7GBR1</accession>
<keyword evidence="4 6" id="KW-1133">Transmembrane helix</keyword>
<feature type="transmembrane region" description="Helical" evidence="6">
    <location>
        <begin position="689"/>
        <end position="707"/>
    </location>
</feature>
<evidence type="ECO:0000256" key="2">
    <source>
        <dbReference type="ARBA" id="ARBA00022475"/>
    </source>
</evidence>
<name>A0A1M7GBR1_RUMFL</name>
<feature type="transmembrane region" description="Helical" evidence="6">
    <location>
        <begin position="420"/>
        <end position="441"/>
    </location>
</feature>
<evidence type="ECO:0000256" key="1">
    <source>
        <dbReference type="ARBA" id="ARBA00004651"/>
    </source>
</evidence>
<feature type="transmembrane region" description="Helical" evidence="6">
    <location>
        <begin position="635"/>
        <end position="653"/>
    </location>
</feature>
<dbReference type="InterPro" id="IPR038766">
    <property type="entry name" value="Membrane_comp_ABC_pdt"/>
</dbReference>
<organism evidence="8 9">
    <name type="scientific">Ruminococcus flavefaciens</name>
    <dbReference type="NCBI Taxonomy" id="1265"/>
    <lineage>
        <taxon>Bacteria</taxon>
        <taxon>Bacillati</taxon>
        <taxon>Bacillota</taxon>
        <taxon>Clostridia</taxon>
        <taxon>Eubacteriales</taxon>
        <taxon>Oscillospiraceae</taxon>
        <taxon>Ruminococcus</taxon>
    </lineage>
</organism>
<dbReference type="Pfam" id="PF02687">
    <property type="entry name" value="FtsX"/>
    <property type="match status" value="2"/>
</dbReference>
<dbReference type="Proteomes" id="UP000184394">
    <property type="component" value="Unassembled WGS sequence"/>
</dbReference>
<evidence type="ECO:0000256" key="4">
    <source>
        <dbReference type="ARBA" id="ARBA00022989"/>
    </source>
</evidence>
<dbReference type="PANTHER" id="PTHR30287:SF1">
    <property type="entry name" value="INNER MEMBRANE PROTEIN"/>
    <property type="match status" value="1"/>
</dbReference>